<accession>A0A1Z5K106</accession>
<name>A0A1Z5K106_FISSO</name>
<reference evidence="1 2" key="1">
    <citation type="journal article" date="2015" name="Plant Cell">
        <title>Oil accumulation by the oleaginous diatom Fistulifera solaris as revealed by the genome and transcriptome.</title>
        <authorList>
            <person name="Tanaka T."/>
            <person name="Maeda Y."/>
            <person name="Veluchamy A."/>
            <person name="Tanaka M."/>
            <person name="Abida H."/>
            <person name="Marechal E."/>
            <person name="Bowler C."/>
            <person name="Muto M."/>
            <person name="Sunaga Y."/>
            <person name="Tanaka M."/>
            <person name="Yoshino T."/>
            <person name="Taniguchi T."/>
            <person name="Fukuda Y."/>
            <person name="Nemoto M."/>
            <person name="Matsumoto M."/>
            <person name="Wong P.S."/>
            <person name="Aburatani S."/>
            <person name="Fujibuchi W."/>
        </authorList>
    </citation>
    <scope>NUCLEOTIDE SEQUENCE [LARGE SCALE GENOMIC DNA]</scope>
    <source>
        <strain evidence="1 2">JPCC DA0580</strain>
    </source>
</reference>
<keyword evidence="2" id="KW-1185">Reference proteome</keyword>
<dbReference type="AlphaFoldDB" id="A0A1Z5K106"/>
<evidence type="ECO:0000313" key="1">
    <source>
        <dbReference type="EMBL" id="GAX19980.1"/>
    </source>
</evidence>
<gene>
    <name evidence="1" type="ORF">FisN_1Lu556</name>
</gene>
<proteinExistence type="predicted"/>
<organism evidence="1 2">
    <name type="scientific">Fistulifera solaris</name>
    <name type="common">Oleaginous diatom</name>
    <dbReference type="NCBI Taxonomy" id="1519565"/>
    <lineage>
        <taxon>Eukaryota</taxon>
        <taxon>Sar</taxon>
        <taxon>Stramenopiles</taxon>
        <taxon>Ochrophyta</taxon>
        <taxon>Bacillariophyta</taxon>
        <taxon>Bacillariophyceae</taxon>
        <taxon>Bacillariophycidae</taxon>
        <taxon>Naviculales</taxon>
        <taxon>Naviculaceae</taxon>
        <taxon>Fistulifera</taxon>
    </lineage>
</organism>
<sequence length="95" mass="11377">MMSSFHSNISSIRREGPLRRTIFSREHFPKFLLVINFFSCYAGYSFMERIHRDDELRLQKSILLEENLPKQYDATRRFTIVARHSPEQTQTEPLL</sequence>
<comment type="caution">
    <text evidence="1">The sequence shown here is derived from an EMBL/GenBank/DDBJ whole genome shotgun (WGS) entry which is preliminary data.</text>
</comment>
<evidence type="ECO:0000313" key="2">
    <source>
        <dbReference type="Proteomes" id="UP000198406"/>
    </source>
</evidence>
<dbReference type="Proteomes" id="UP000198406">
    <property type="component" value="Unassembled WGS sequence"/>
</dbReference>
<protein>
    <submittedName>
        <fullName evidence="1">Uncharacterized protein</fullName>
    </submittedName>
</protein>
<dbReference type="EMBL" id="BDSP01000141">
    <property type="protein sequence ID" value="GAX19980.1"/>
    <property type="molecule type" value="Genomic_DNA"/>
</dbReference>
<dbReference type="InParanoid" id="A0A1Z5K106"/>